<gene>
    <name evidence="1" type="ordered locus">BSUW23_17800</name>
</gene>
<dbReference type="RefSeq" id="WP_003221752.1">
    <property type="nucleotide sequence ID" value="NC_014479.1"/>
</dbReference>
<sequence>MEHGIRFTVENLEIGELLHRLLVKRELDEWYKNKSAEKIQVPREFNQIKHLKKIEVRDLNNPSGDITIQLLDLSGENGFHLEQQINMKVSKLVPVYVLDYSYSLRHDLIDGAYDIVGTAESLEFIQGTNYINKIMQEKGFIELSYLYDYYDTVYEWSELPHIQPFNRRLTLGDALFTDVLELL</sequence>
<dbReference type="KEGG" id="bss:BSUW23_17800"/>
<name>E0U524_BACSH</name>
<reference evidence="1 2" key="2">
    <citation type="journal article" date="2011" name="Microbiology">
        <title>The genome sequence of Bacillus subtilis subsp. spizizenii W23: insights into speciation within the B. subtilis complex and into the history of B. subtilis genetics.</title>
        <authorList>
            <person name="Zeigler D.R."/>
        </authorList>
    </citation>
    <scope>NUCLEOTIDE SEQUENCE [LARGE SCALE GENOMIC DNA]</scope>
    <source>
        <strain evidence="2">ATCC 23059 / NRRL B-14472 / W23</strain>
    </source>
</reference>
<evidence type="ECO:0000313" key="1">
    <source>
        <dbReference type="EMBL" id="ADM39595.1"/>
    </source>
</evidence>
<organism evidence="1 2">
    <name type="scientific">Bacillus spizizenii (strain ATCC 23059 / NRRL B-14472 / W23)</name>
    <name type="common">Bacillus subtilis subsp. spizizenii</name>
    <dbReference type="NCBI Taxonomy" id="655816"/>
    <lineage>
        <taxon>Bacteria</taxon>
        <taxon>Bacillati</taxon>
        <taxon>Bacillota</taxon>
        <taxon>Bacilli</taxon>
        <taxon>Bacillales</taxon>
        <taxon>Bacillaceae</taxon>
        <taxon>Bacillus</taxon>
    </lineage>
</organism>
<dbReference type="EMBL" id="CP002183">
    <property type="protein sequence ID" value="ADM39595.1"/>
    <property type="molecule type" value="Genomic_DNA"/>
</dbReference>
<reference key="1">
    <citation type="submission" date="2010-08" db="EMBL/GenBank/DDBJ databases">
        <authorList>
            <person name="Zeigler D.R."/>
        </authorList>
    </citation>
    <scope>NUCLEOTIDE SEQUENCE</scope>
    <source>
        <strain>W23</strain>
    </source>
</reference>
<dbReference type="Proteomes" id="UP000002233">
    <property type="component" value="Chromosome"/>
</dbReference>
<dbReference type="AlphaFoldDB" id="E0U524"/>
<dbReference type="HOGENOM" id="CLU_1591318_0_0_9"/>
<proteinExistence type="predicted"/>
<accession>E0U524</accession>
<protein>
    <submittedName>
        <fullName evidence="1">Uncharacterized protein</fullName>
    </submittedName>
</protein>
<evidence type="ECO:0000313" key="2">
    <source>
        <dbReference type="Proteomes" id="UP000002233"/>
    </source>
</evidence>